<dbReference type="Proteomes" id="UP000030012">
    <property type="component" value="Unassembled WGS sequence"/>
</dbReference>
<reference evidence="2 3" key="1">
    <citation type="submission" date="2014-01" db="EMBL/GenBank/DDBJ databases">
        <title>Plasmidome dynamics in the species complex Clostridium novyi sensu lato converts strains of independent lineages into distinctly different pathogens.</title>
        <authorList>
            <person name="Skarin H."/>
            <person name="Segerman B."/>
        </authorList>
    </citation>
    <scope>NUCLEOTIDE SEQUENCE [LARGE SCALE GENOMIC DNA]</scope>
    <source>
        <strain evidence="2 3">4552</strain>
    </source>
</reference>
<feature type="domain" description="PSP1 C-terminal" evidence="1">
    <location>
        <begin position="61"/>
        <end position="146"/>
    </location>
</feature>
<dbReference type="Pfam" id="PF04468">
    <property type="entry name" value="PSP1"/>
    <property type="match status" value="1"/>
</dbReference>
<gene>
    <name evidence="2" type="ORF">Z968_06245</name>
</gene>
<organism evidence="2 3">
    <name type="scientific">Clostridium novyi A str. 4552</name>
    <dbReference type="NCBI Taxonomy" id="1444289"/>
    <lineage>
        <taxon>Bacteria</taxon>
        <taxon>Bacillati</taxon>
        <taxon>Bacillota</taxon>
        <taxon>Clostridia</taxon>
        <taxon>Eubacteriales</taxon>
        <taxon>Clostridiaceae</taxon>
        <taxon>Clostridium</taxon>
    </lineage>
</organism>
<dbReference type="OrthoDB" id="9779344at2"/>
<dbReference type="EMBL" id="JENJ01000021">
    <property type="protein sequence ID" value="KGM96503.1"/>
    <property type="molecule type" value="Genomic_DNA"/>
</dbReference>
<name>A0A0A0I7C6_CLONO</name>
<comment type="caution">
    <text evidence="2">The sequence shown here is derived from an EMBL/GenBank/DDBJ whole genome shotgun (WGS) entry which is preliminary data.</text>
</comment>
<dbReference type="NCBIfam" id="NF041131">
    <property type="entry name" value="RicT_YaaT_fam"/>
    <property type="match status" value="1"/>
</dbReference>
<proteinExistence type="predicted"/>
<dbReference type="RefSeq" id="WP_039254725.1">
    <property type="nucleotide sequence ID" value="NZ_JENJ01000021.1"/>
</dbReference>
<evidence type="ECO:0000259" key="1">
    <source>
        <dbReference type="PROSITE" id="PS51411"/>
    </source>
</evidence>
<dbReference type="GO" id="GO:0005737">
    <property type="term" value="C:cytoplasm"/>
    <property type="evidence" value="ECO:0007669"/>
    <property type="project" value="TreeGrafter"/>
</dbReference>
<protein>
    <submittedName>
        <fullName evidence="2">Stage 0 sporulation protein</fullName>
    </submittedName>
</protein>
<sequence length="304" mass="34442">MITVVGIRFKKSGKIYYFSPNGMDIKTGDCVIVETVRGVEFGHCVIGPKQITEDAVVTPLKNVIRKATEEDIEKDRENKEKQKEALDICLKKIEKHELPMKLIDVEYTFDNNKIIFYFTAEGRVDFRELVKDLASVFRTRIELRQIGVRDEAKMIGGLGPCGRTMCCSSFLGDFVPVSIKMAKEQNLSLNPTKISGICGRLMCCLNYEQETYEEIKKELPKIDSIVDTPYGQGTVMGNSVVNESVKVKLKDIDGEDIIKQVKIKDLTLVSGEYEYSNNINDEDIKLEVEDIADKSMIKELLKED</sequence>
<dbReference type="InterPro" id="IPR007557">
    <property type="entry name" value="PSP1_C"/>
</dbReference>
<dbReference type="InterPro" id="IPR047767">
    <property type="entry name" value="PSP1-like"/>
</dbReference>
<dbReference type="PROSITE" id="PS51411">
    <property type="entry name" value="PSP1_C"/>
    <property type="match status" value="1"/>
</dbReference>
<dbReference type="AlphaFoldDB" id="A0A0A0I7C6"/>
<accession>A0A0A0I7C6</accession>
<evidence type="ECO:0000313" key="2">
    <source>
        <dbReference type="EMBL" id="KGM96503.1"/>
    </source>
</evidence>
<dbReference type="PANTHER" id="PTHR43830:SF3">
    <property type="entry name" value="PROTEIN PSP1"/>
    <property type="match status" value="1"/>
</dbReference>
<dbReference type="PANTHER" id="PTHR43830">
    <property type="entry name" value="PROTEIN PSP1"/>
    <property type="match status" value="1"/>
</dbReference>
<evidence type="ECO:0000313" key="3">
    <source>
        <dbReference type="Proteomes" id="UP000030012"/>
    </source>
</evidence>